<dbReference type="CDD" id="cd18580">
    <property type="entry name" value="ABC_6TM_ABCC_D2"/>
    <property type="match status" value="1"/>
</dbReference>
<dbReference type="Gene3D" id="3.40.50.300">
    <property type="entry name" value="P-loop containing nucleotide triphosphate hydrolases"/>
    <property type="match status" value="2"/>
</dbReference>
<dbReference type="PROSITE" id="PS50893">
    <property type="entry name" value="ABC_TRANSPORTER_2"/>
    <property type="match status" value="2"/>
</dbReference>
<dbReference type="SMART" id="SM00382">
    <property type="entry name" value="AAA"/>
    <property type="match status" value="2"/>
</dbReference>
<evidence type="ECO:0000256" key="4">
    <source>
        <dbReference type="ARBA" id="ARBA00022737"/>
    </source>
</evidence>
<dbReference type="InterPro" id="IPR011527">
    <property type="entry name" value="ABC1_TM_dom"/>
</dbReference>
<dbReference type="Gene3D" id="1.20.1560.10">
    <property type="entry name" value="ABC transporter type 1, transmembrane domain"/>
    <property type="match status" value="2"/>
</dbReference>
<feature type="domain" description="ABC transporter" evidence="10">
    <location>
        <begin position="410"/>
        <end position="633"/>
    </location>
</feature>
<keyword evidence="5" id="KW-0547">Nucleotide-binding</keyword>
<protein>
    <submittedName>
        <fullName evidence="12">Uncharacterized protein</fullName>
    </submittedName>
</protein>
<dbReference type="FunFam" id="3.40.50.300:FF:000973">
    <property type="entry name" value="Multidrug resistance-associated protein 4"/>
    <property type="match status" value="1"/>
</dbReference>
<evidence type="ECO:0000256" key="9">
    <source>
        <dbReference type="SAM" id="Phobius"/>
    </source>
</evidence>
<evidence type="ECO:0000256" key="6">
    <source>
        <dbReference type="ARBA" id="ARBA00022840"/>
    </source>
</evidence>
<evidence type="ECO:0000259" key="11">
    <source>
        <dbReference type="PROSITE" id="PS50929"/>
    </source>
</evidence>
<evidence type="ECO:0000256" key="7">
    <source>
        <dbReference type="ARBA" id="ARBA00022989"/>
    </source>
</evidence>
<evidence type="ECO:0000313" key="12">
    <source>
        <dbReference type="EMBL" id="KAK9870723.1"/>
    </source>
</evidence>
<dbReference type="FunFam" id="3.40.50.300:FF:000163">
    <property type="entry name" value="Multidrug resistance-associated protein member 4"/>
    <property type="match status" value="1"/>
</dbReference>
<dbReference type="GO" id="GO:0016020">
    <property type="term" value="C:membrane"/>
    <property type="evidence" value="ECO:0007669"/>
    <property type="project" value="UniProtKB-SubCell"/>
</dbReference>
<comment type="subcellular location">
    <subcellularLocation>
        <location evidence="1">Membrane</location>
        <topology evidence="1">Multi-pass membrane protein</topology>
    </subcellularLocation>
</comment>
<dbReference type="GO" id="GO:0016887">
    <property type="term" value="F:ATP hydrolysis activity"/>
    <property type="evidence" value="ECO:0007669"/>
    <property type="project" value="InterPro"/>
</dbReference>
<dbReference type="InterPro" id="IPR017871">
    <property type="entry name" value="ABC_transporter-like_CS"/>
</dbReference>
<dbReference type="Proteomes" id="UP001431783">
    <property type="component" value="Unassembled WGS sequence"/>
</dbReference>
<dbReference type="CDD" id="cd03250">
    <property type="entry name" value="ABCC_MRP_domain1"/>
    <property type="match status" value="1"/>
</dbReference>
<organism evidence="12 13">
    <name type="scientific">Henosepilachna vigintioctopunctata</name>
    <dbReference type="NCBI Taxonomy" id="420089"/>
    <lineage>
        <taxon>Eukaryota</taxon>
        <taxon>Metazoa</taxon>
        <taxon>Ecdysozoa</taxon>
        <taxon>Arthropoda</taxon>
        <taxon>Hexapoda</taxon>
        <taxon>Insecta</taxon>
        <taxon>Pterygota</taxon>
        <taxon>Neoptera</taxon>
        <taxon>Endopterygota</taxon>
        <taxon>Coleoptera</taxon>
        <taxon>Polyphaga</taxon>
        <taxon>Cucujiformia</taxon>
        <taxon>Coccinelloidea</taxon>
        <taxon>Coccinellidae</taxon>
        <taxon>Epilachninae</taxon>
        <taxon>Epilachnini</taxon>
        <taxon>Henosepilachna</taxon>
    </lineage>
</organism>
<dbReference type="Pfam" id="PF00005">
    <property type="entry name" value="ABC_tran"/>
    <property type="match status" value="2"/>
</dbReference>
<feature type="transmembrane region" description="Helical" evidence="9">
    <location>
        <begin position="1023"/>
        <end position="1041"/>
    </location>
</feature>
<dbReference type="InterPro" id="IPR003593">
    <property type="entry name" value="AAA+_ATPase"/>
</dbReference>
<feature type="domain" description="ABC transmembrane type-1" evidence="11">
    <location>
        <begin position="117"/>
        <end position="363"/>
    </location>
</feature>
<feature type="transmembrane region" description="Helical" evidence="9">
    <location>
        <begin position="131"/>
        <end position="152"/>
    </location>
</feature>
<feature type="transmembrane region" description="Helical" evidence="9">
    <location>
        <begin position="92"/>
        <end position="111"/>
    </location>
</feature>
<feature type="domain" description="ABC transmembrane type-1" evidence="11">
    <location>
        <begin position="815"/>
        <end position="1049"/>
    </location>
</feature>
<dbReference type="GO" id="GO:0005524">
    <property type="term" value="F:ATP binding"/>
    <property type="evidence" value="ECO:0007669"/>
    <property type="project" value="UniProtKB-KW"/>
</dbReference>
<feature type="transmembrane region" description="Helical" evidence="9">
    <location>
        <begin position="892"/>
        <end position="920"/>
    </location>
</feature>
<dbReference type="InterPro" id="IPR050173">
    <property type="entry name" value="ABC_transporter_C-like"/>
</dbReference>
<dbReference type="CDD" id="cd03244">
    <property type="entry name" value="ABCC_MRP_domain2"/>
    <property type="match status" value="1"/>
</dbReference>
<sequence length="1338" mass="151640">MDNTKKYDNPNPQSKANPISHIFFWWLMPFMKYARNNNLEMKDIYNTQKPEKSEYVADNLERNWEKICREARRKNIKPSLLTAIRRTFWRSYSVSGIVYLIRMIFYTYGMPSALDAFIQYFSEVPRDPVKGWYLGSIVIVISTINFMTFHFCRLLNGRVGIRVRVACSALIYRKILRLNKVSLDSTDVGKVVNILSNDVNRFDVVADFFHHIWIMPIIALVGTYVIYIRVGIASLFGVGAMLLQSVLLQAYLSRLQGKYRFKIAGRTDTRVKLMNEITTGIRVIKMYAWEKPFEKIVSVLRKYEMKIITNTSYIKSVSIAIQLFTERVTQYIIIVVYVLMGNQLTGAIVYSVTQVITSLLISICISFPLALSAVAEAKTSIYRLEEFLLLDEKDEVPKGLGPIKADRGLVKLENVHASWITKSIAETLSDITFQLPPGSFCCIIGNVGAGKSSILHLLLRELPLTSGKLQAEGTIAYASQEPWIFSSNIRSNILFGQPFEKDKYYKVVRACALQRDFELFPYGDKTMVGEKGASLSGGQRARINLARAVYRDADIYLLDDPLSAVDPHVSKHLMEKCIKEYLKNKTRILVTHQTQFLDQADFVLVLNNGKVEKFSKSSEISPQEFELIRQTNVIETTASTSASQMFKSILSIKSFNSAIEEEDHADEGHETQELIEKGSIGFDVYKEYFRSGTNAVGLVFEIILIIIAQVFCNSCDLWVTFWTNNVDKLQNKALSAERTTEVYPYNATESASSTTFSDYFLNITENAETSHFSNYSNLMTEATGIVTETNFIDNILIYFDAEHLTQPMYIQVHSFFLFSAIVLSLLRTVLFFRICMKASRILHKTMFSNVLQSRMRFFDITPSGRILNRFSNDMGIIDESLPLSTFQSIQTFGIGCGILIMVYLKSIYMIIPSIIFGFIIKWLRGSFLKAAQNLKRLETTAKAPVFSYVAASLDGLPTIRSANAEHMVAKEFDIKQDEHTSAYYMFLFTYQAFSFYLDVTSSAFLAILVIQFLLNPHALSGDVGLVLSQSLIVVIMLQLLTRNIADVANYMISVERVLQYTKLDKEGPFQSLSAYKPPVSWPEAGRIGFKSLYLRYDPEEEPILRNLNLEIQPGEKIGIVGRTGAGKSTLISALFRLAFTDGTIEIDGIDIAKIGLTDLRTKISIIPQEPTLFSETLRYNLDPFGKYEDDILWQALEAVELKKVVDSLGMNVSEGGSNFSVGQRQLICLARAIVRNNKILVMDEATANVDPQTDALIQKSIRENFKNCTVLTVAHRINTIIDSNKVIVMDAGQMKEFAHPHELLQDPNGFFTKMVQETGIEDKLRSKAELHYRNMLKS</sequence>
<feature type="transmembrane region" description="Helical" evidence="9">
    <location>
        <begin position="233"/>
        <end position="252"/>
    </location>
</feature>
<proteinExistence type="predicted"/>
<dbReference type="EMBL" id="JARQZJ010000003">
    <property type="protein sequence ID" value="KAK9870723.1"/>
    <property type="molecule type" value="Genomic_DNA"/>
</dbReference>
<evidence type="ECO:0000256" key="2">
    <source>
        <dbReference type="ARBA" id="ARBA00022448"/>
    </source>
</evidence>
<comment type="caution">
    <text evidence="12">The sequence shown here is derived from an EMBL/GenBank/DDBJ whole genome shotgun (WGS) entry which is preliminary data.</text>
</comment>
<evidence type="ECO:0000256" key="5">
    <source>
        <dbReference type="ARBA" id="ARBA00022741"/>
    </source>
</evidence>
<dbReference type="InterPro" id="IPR036640">
    <property type="entry name" value="ABC1_TM_sf"/>
</dbReference>
<keyword evidence="4" id="KW-0677">Repeat</keyword>
<dbReference type="PROSITE" id="PS00211">
    <property type="entry name" value="ABC_TRANSPORTER_1"/>
    <property type="match status" value="2"/>
</dbReference>
<accession>A0AAW1TQQ3</accession>
<feature type="transmembrane region" description="Helical" evidence="9">
    <location>
        <begin position="208"/>
        <end position="227"/>
    </location>
</feature>
<reference evidence="12 13" key="1">
    <citation type="submission" date="2023-03" db="EMBL/GenBank/DDBJ databases">
        <title>Genome insight into feeding habits of ladybird beetles.</title>
        <authorList>
            <person name="Li H.-S."/>
            <person name="Huang Y.-H."/>
            <person name="Pang H."/>
        </authorList>
    </citation>
    <scope>NUCLEOTIDE SEQUENCE [LARGE SCALE GENOMIC DNA]</scope>
    <source>
        <strain evidence="12">SYSU_2023b</strain>
        <tissue evidence="12">Whole body</tissue>
    </source>
</reference>
<dbReference type="GO" id="GO:0140359">
    <property type="term" value="F:ABC-type transporter activity"/>
    <property type="evidence" value="ECO:0007669"/>
    <property type="project" value="InterPro"/>
</dbReference>
<keyword evidence="13" id="KW-1185">Reference proteome</keyword>
<dbReference type="PROSITE" id="PS50929">
    <property type="entry name" value="ABC_TM1F"/>
    <property type="match status" value="2"/>
</dbReference>
<keyword evidence="2" id="KW-0813">Transport</keyword>
<feature type="transmembrane region" description="Helical" evidence="9">
    <location>
        <begin position="331"/>
        <end position="350"/>
    </location>
</feature>
<dbReference type="InterPro" id="IPR044746">
    <property type="entry name" value="ABCC_6TM_D1"/>
</dbReference>
<name>A0AAW1TQQ3_9CUCU</name>
<dbReference type="FunFam" id="1.20.1560.10:FF:000026">
    <property type="entry name" value="Multidrug resistance-associated protein lethal(2)03659"/>
    <property type="match status" value="1"/>
</dbReference>
<dbReference type="InterPro" id="IPR027417">
    <property type="entry name" value="P-loop_NTPase"/>
</dbReference>
<dbReference type="PANTHER" id="PTHR24223:SF415">
    <property type="entry name" value="FI20190P1"/>
    <property type="match status" value="1"/>
</dbReference>
<dbReference type="InterPro" id="IPR003439">
    <property type="entry name" value="ABC_transporter-like_ATP-bd"/>
</dbReference>
<dbReference type="CDD" id="cd18579">
    <property type="entry name" value="ABC_6TM_ABCC_D1"/>
    <property type="match status" value="1"/>
</dbReference>
<dbReference type="PANTHER" id="PTHR24223">
    <property type="entry name" value="ATP-BINDING CASSETTE SUB-FAMILY C"/>
    <property type="match status" value="1"/>
</dbReference>
<feature type="transmembrane region" description="Helical" evidence="9">
    <location>
        <begin position="815"/>
        <end position="836"/>
    </location>
</feature>
<evidence type="ECO:0000313" key="13">
    <source>
        <dbReference type="Proteomes" id="UP001431783"/>
    </source>
</evidence>
<evidence type="ECO:0000256" key="8">
    <source>
        <dbReference type="ARBA" id="ARBA00023136"/>
    </source>
</evidence>
<evidence type="ECO:0000256" key="1">
    <source>
        <dbReference type="ARBA" id="ARBA00004141"/>
    </source>
</evidence>
<evidence type="ECO:0000259" key="10">
    <source>
        <dbReference type="PROSITE" id="PS50893"/>
    </source>
</evidence>
<feature type="transmembrane region" description="Helical" evidence="9">
    <location>
        <begin position="695"/>
        <end position="719"/>
    </location>
</feature>
<dbReference type="SUPFAM" id="SSF90123">
    <property type="entry name" value="ABC transporter transmembrane region"/>
    <property type="match status" value="2"/>
</dbReference>
<keyword evidence="3 9" id="KW-0812">Transmembrane</keyword>
<dbReference type="InterPro" id="IPR044726">
    <property type="entry name" value="ABCC_6TM_D2"/>
</dbReference>
<keyword evidence="6" id="KW-0067">ATP-binding</keyword>
<feature type="transmembrane region" description="Helical" evidence="9">
    <location>
        <begin position="993"/>
        <end position="1014"/>
    </location>
</feature>
<dbReference type="Pfam" id="PF00664">
    <property type="entry name" value="ABC_membrane"/>
    <property type="match status" value="2"/>
</dbReference>
<gene>
    <name evidence="12" type="ORF">WA026_008292</name>
</gene>
<keyword evidence="7 9" id="KW-1133">Transmembrane helix</keyword>
<evidence type="ECO:0000256" key="3">
    <source>
        <dbReference type="ARBA" id="ARBA00022692"/>
    </source>
</evidence>
<feature type="transmembrane region" description="Helical" evidence="9">
    <location>
        <begin position="356"/>
        <end position="375"/>
    </location>
</feature>
<feature type="domain" description="ABC transporter" evidence="10">
    <location>
        <begin position="1087"/>
        <end position="1316"/>
    </location>
</feature>
<dbReference type="SUPFAM" id="SSF52540">
    <property type="entry name" value="P-loop containing nucleoside triphosphate hydrolases"/>
    <property type="match status" value="2"/>
</dbReference>
<keyword evidence="8 9" id="KW-0472">Membrane</keyword>